<dbReference type="PANTHER" id="PTHR33669:SF14">
    <property type="entry name" value="NRR REPRESSOR HOMOLOG 3"/>
    <property type="match status" value="1"/>
</dbReference>
<evidence type="ECO:0000313" key="6">
    <source>
        <dbReference type="Proteomes" id="UP001054252"/>
    </source>
</evidence>
<sequence>MEGGSSSSSKKKRKDISQIDEDDGNEEEKIEKFFALIKSIREARERLTINGSTISDVGKKMKLEEPSFRREDFIEPAPAKELAPVGLVAFAESTRDGTDKDKKGKEGLDLSLSL</sequence>
<dbReference type="Pfam" id="PF15699">
    <property type="entry name" value="NPR1_interact"/>
    <property type="match status" value="1"/>
</dbReference>
<keyword evidence="3" id="KW-0539">Nucleus</keyword>
<dbReference type="GO" id="GO:0005634">
    <property type="term" value="C:nucleus"/>
    <property type="evidence" value="ECO:0007669"/>
    <property type="project" value="UniProtKB-SubCell"/>
</dbReference>
<evidence type="ECO:0000256" key="1">
    <source>
        <dbReference type="ARBA" id="ARBA00004123"/>
    </source>
</evidence>
<proteinExistence type="inferred from homology"/>
<accession>A0AAV5HE61</accession>
<dbReference type="AlphaFoldDB" id="A0AAV5HE61"/>
<comment type="subcellular location">
    <subcellularLocation>
        <location evidence="1">Nucleus</location>
    </subcellularLocation>
</comment>
<reference evidence="5 6" key="1">
    <citation type="journal article" date="2021" name="Commun. Biol.">
        <title>The genome of Shorea leprosula (Dipterocarpaceae) highlights the ecological relevance of drought in aseasonal tropical rainforests.</title>
        <authorList>
            <person name="Ng K.K.S."/>
            <person name="Kobayashi M.J."/>
            <person name="Fawcett J.A."/>
            <person name="Hatakeyama M."/>
            <person name="Paape T."/>
            <person name="Ng C.H."/>
            <person name="Ang C.C."/>
            <person name="Tnah L.H."/>
            <person name="Lee C.T."/>
            <person name="Nishiyama T."/>
            <person name="Sese J."/>
            <person name="O'Brien M.J."/>
            <person name="Copetti D."/>
            <person name="Mohd Noor M.I."/>
            <person name="Ong R.C."/>
            <person name="Putra M."/>
            <person name="Sireger I.Z."/>
            <person name="Indrioko S."/>
            <person name="Kosugi Y."/>
            <person name="Izuno A."/>
            <person name="Isagi Y."/>
            <person name="Lee S.L."/>
            <person name="Shimizu K.K."/>
        </authorList>
    </citation>
    <scope>NUCLEOTIDE SEQUENCE [LARGE SCALE GENOMIC DNA]</scope>
    <source>
        <strain evidence="5">214</strain>
    </source>
</reference>
<name>A0AAV5HE61_9ROSI</name>
<feature type="region of interest" description="Disordered" evidence="4">
    <location>
        <begin position="93"/>
        <end position="114"/>
    </location>
</feature>
<dbReference type="Proteomes" id="UP001054252">
    <property type="component" value="Unassembled WGS sequence"/>
</dbReference>
<feature type="compositionally biased region" description="Basic and acidic residues" evidence="4">
    <location>
        <begin position="93"/>
        <end position="108"/>
    </location>
</feature>
<dbReference type="GO" id="GO:0010112">
    <property type="term" value="P:regulation of systemic acquired resistance"/>
    <property type="evidence" value="ECO:0007669"/>
    <property type="project" value="InterPro"/>
</dbReference>
<keyword evidence="6" id="KW-1185">Reference proteome</keyword>
<comment type="similarity">
    <text evidence="2">Belongs to the NPR1-interactor family.</text>
</comment>
<protein>
    <submittedName>
        <fullName evidence="5">Uncharacterized protein</fullName>
    </submittedName>
</protein>
<evidence type="ECO:0000256" key="2">
    <source>
        <dbReference type="ARBA" id="ARBA00009937"/>
    </source>
</evidence>
<organism evidence="5 6">
    <name type="scientific">Rubroshorea leprosula</name>
    <dbReference type="NCBI Taxonomy" id="152421"/>
    <lineage>
        <taxon>Eukaryota</taxon>
        <taxon>Viridiplantae</taxon>
        <taxon>Streptophyta</taxon>
        <taxon>Embryophyta</taxon>
        <taxon>Tracheophyta</taxon>
        <taxon>Spermatophyta</taxon>
        <taxon>Magnoliopsida</taxon>
        <taxon>eudicotyledons</taxon>
        <taxon>Gunneridae</taxon>
        <taxon>Pentapetalae</taxon>
        <taxon>rosids</taxon>
        <taxon>malvids</taxon>
        <taxon>Malvales</taxon>
        <taxon>Dipterocarpaceae</taxon>
        <taxon>Rubroshorea</taxon>
    </lineage>
</organism>
<dbReference type="EMBL" id="BPVZ01000001">
    <property type="protein sequence ID" value="GKU87112.1"/>
    <property type="molecule type" value="Genomic_DNA"/>
</dbReference>
<evidence type="ECO:0000313" key="5">
    <source>
        <dbReference type="EMBL" id="GKU87112.1"/>
    </source>
</evidence>
<comment type="caution">
    <text evidence="5">The sequence shown here is derived from an EMBL/GenBank/DDBJ whole genome shotgun (WGS) entry which is preliminary data.</text>
</comment>
<dbReference type="InterPro" id="IPR031425">
    <property type="entry name" value="NPR1/NH1-interacting"/>
</dbReference>
<evidence type="ECO:0000256" key="4">
    <source>
        <dbReference type="SAM" id="MobiDB-lite"/>
    </source>
</evidence>
<gene>
    <name evidence="5" type="ORF">SLEP1_g1562</name>
</gene>
<feature type="region of interest" description="Disordered" evidence="4">
    <location>
        <begin position="1"/>
        <end position="24"/>
    </location>
</feature>
<dbReference type="PANTHER" id="PTHR33669">
    <property type="entry name" value="PROTEIN NEGATIVE REGULATOR OF RESISTANCE"/>
    <property type="match status" value="1"/>
</dbReference>
<evidence type="ECO:0000256" key="3">
    <source>
        <dbReference type="ARBA" id="ARBA00023242"/>
    </source>
</evidence>